<accession>A0A0D0GC68</accession>
<dbReference type="Proteomes" id="UP000032049">
    <property type="component" value="Unassembled WGS sequence"/>
</dbReference>
<evidence type="ECO:0000313" key="2">
    <source>
        <dbReference type="EMBL" id="KIO74872.1"/>
    </source>
</evidence>
<dbReference type="OrthoDB" id="1495855at2"/>
<dbReference type="Pfam" id="PF01527">
    <property type="entry name" value="HTH_Tnp_1"/>
    <property type="match status" value="1"/>
</dbReference>
<dbReference type="SUPFAM" id="SSF46689">
    <property type="entry name" value="Homeodomain-like"/>
    <property type="match status" value="1"/>
</dbReference>
<evidence type="ECO:0000256" key="1">
    <source>
        <dbReference type="SAM" id="Coils"/>
    </source>
</evidence>
<dbReference type="InterPro" id="IPR002514">
    <property type="entry name" value="Transposase_8"/>
</dbReference>
<dbReference type="InterPro" id="IPR009057">
    <property type="entry name" value="Homeodomain-like_sf"/>
</dbReference>
<dbReference type="AlphaFoldDB" id="A0A0D0GC68"/>
<dbReference type="PANTHER" id="PTHR33609:SF1">
    <property type="entry name" value="TRANSPOSASE"/>
    <property type="match status" value="1"/>
</dbReference>
<organism evidence="2 3">
    <name type="scientific">Pedobacter lusitanus</name>
    <dbReference type="NCBI Taxonomy" id="1503925"/>
    <lineage>
        <taxon>Bacteria</taxon>
        <taxon>Pseudomonadati</taxon>
        <taxon>Bacteroidota</taxon>
        <taxon>Sphingobacteriia</taxon>
        <taxon>Sphingobacteriales</taxon>
        <taxon>Sphingobacteriaceae</taxon>
        <taxon>Pedobacter</taxon>
    </lineage>
</organism>
<comment type="caution">
    <text evidence="2">The sequence shown here is derived from an EMBL/GenBank/DDBJ whole genome shotgun (WGS) entry which is preliminary data.</text>
</comment>
<dbReference type="Gene3D" id="1.10.10.60">
    <property type="entry name" value="Homeodomain-like"/>
    <property type="match status" value="1"/>
</dbReference>
<dbReference type="EMBL" id="JXRA01000128">
    <property type="protein sequence ID" value="KIO74872.1"/>
    <property type="molecule type" value="Genomic_DNA"/>
</dbReference>
<evidence type="ECO:0000313" key="3">
    <source>
        <dbReference type="Proteomes" id="UP000032049"/>
    </source>
</evidence>
<dbReference type="InterPro" id="IPR052546">
    <property type="entry name" value="Transposase_8_domain"/>
</dbReference>
<reference evidence="2 3" key="1">
    <citation type="submission" date="2015-01" db="EMBL/GenBank/DDBJ databases">
        <title>Draft genome sequence of Pedobacter sp. NL19 isolated from sludge of an effluent treatment pond in an abandoned uranium mine.</title>
        <authorList>
            <person name="Santos T."/>
            <person name="Caetano T."/>
            <person name="Covas C."/>
            <person name="Cruz A."/>
            <person name="Mendo S."/>
        </authorList>
    </citation>
    <scope>NUCLEOTIDE SEQUENCE [LARGE SCALE GENOMIC DNA]</scope>
    <source>
        <strain evidence="2 3">NL19</strain>
    </source>
</reference>
<dbReference type="GO" id="GO:0004803">
    <property type="term" value="F:transposase activity"/>
    <property type="evidence" value="ECO:0007669"/>
    <property type="project" value="InterPro"/>
</dbReference>
<dbReference type="PANTHER" id="PTHR33609">
    <property type="entry name" value="LOW CALCIUM RESPONSE LOCUS PROTEIN S"/>
    <property type="match status" value="1"/>
</dbReference>
<gene>
    <name evidence="2" type="ORF">TH53_23870</name>
</gene>
<protein>
    <submittedName>
        <fullName evidence="2">Transposase</fullName>
    </submittedName>
</protein>
<keyword evidence="1" id="KW-0175">Coiled coil</keyword>
<dbReference type="RefSeq" id="WP_041886469.1">
    <property type="nucleotide sequence ID" value="NZ_CP157278.1"/>
</dbReference>
<keyword evidence="3" id="KW-1185">Reference proteome</keyword>
<proteinExistence type="predicted"/>
<dbReference type="GO" id="GO:0006313">
    <property type="term" value="P:DNA transposition"/>
    <property type="evidence" value="ECO:0007669"/>
    <property type="project" value="InterPro"/>
</dbReference>
<name>A0A0D0GC68_9SPHI</name>
<feature type="coiled-coil region" evidence="1">
    <location>
        <begin position="42"/>
        <end position="76"/>
    </location>
</feature>
<dbReference type="GO" id="GO:0003677">
    <property type="term" value="F:DNA binding"/>
    <property type="evidence" value="ECO:0007669"/>
    <property type="project" value="InterPro"/>
</dbReference>
<sequence>MKKSVISESQIVAAIKEQESGKKVADICRDLGIHQATFYNWKKKYSGMYNQELRRLKELEEENRRLKHMYAELALDNKILKDVLSKKF</sequence>